<evidence type="ECO:0000313" key="2">
    <source>
        <dbReference type="EMBL" id="SCO80728.1"/>
    </source>
</evidence>
<evidence type="ECO:0000313" key="3">
    <source>
        <dbReference type="Proteomes" id="UP000219369"/>
    </source>
</evidence>
<dbReference type="Proteomes" id="UP000219369">
    <property type="component" value="Unassembled WGS sequence"/>
</dbReference>
<dbReference type="AlphaFoldDB" id="A0A2H3SW92"/>
<gene>
    <name evidence="2" type="ORF">FRV6_04941</name>
</gene>
<dbReference type="OrthoDB" id="189997at2759"/>
<accession>A0A2H3SW92</accession>
<dbReference type="EMBL" id="FMJY01000003">
    <property type="protein sequence ID" value="SCO80728.1"/>
    <property type="molecule type" value="Genomic_DNA"/>
</dbReference>
<reference evidence="3" key="1">
    <citation type="submission" date="2016-09" db="EMBL/GenBank/DDBJ databases">
        <authorList>
            <person name="Guldener U."/>
        </authorList>
    </citation>
    <scope>NUCLEOTIDE SEQUENCE [LARGE SCALE GENOMIC DNA]</scope>
    <source>
        <strain evidence="3">V64-1</strain>
    </source>
</reference>
<protein>
    <submittedName>
        <fullName evidence="2">Uncharacterized protein</fullName>
    </submittedName>
</protein>
<name>A0A2H3SW92_FUSOX</name>
<organism evidence="2 3">
    <name type="scientific">Fusarium oxysporum</name>
    <name type="common">Fusarium vascular wilt</name>
    <dbReference type="NCBI Taxonomy" id="5507"/>
    <lineage>
        <taxon>Eukaryota</taxon>
        <taxon>Fungi</taxon>
        <taxon>Dikarya</taxon>
        <taxon>Ascomycota</taxon>
        <taxon>Pezizomycotina</taxon>
        <taxon>Sordariomycetes</taxon>
        <taxon>Hypocreomycetidae</taxon>
        <taxon>Hypocreales</taxon>
        <taxon>Nectriaceae</taxon>
        <taxon>Fusarium</taxon>
        <taxon>Fusarium oxysporum species complex</taxon>
    </lineage>
</organism>
<sequence length="145" mass="16267">MDDRHSMTLWDVFEMYADRPNRPPTRISDASASTIKERLPQLRALIVNRSIMGIIQEMVTNDFPRKCGDQTPHHLASRRPTPAPAAPVRERSALIAMSPQPVQMPFDLPFSAQPLYGEGEVGDTSTLKPDELFAFPGMFDRGSWA</sequence>
<evidence type="ECO:0000256" key="1">
    <source>
        <dbReference type="SAM" id="MobiDB-lite"/>
    </source>
</evidence>
<proteinExistence type="predicted"/>
<feature type="region of interest" description="Disordered" evidence="1">
    <location>
        <begin position="65"/>
        <end position="87"/>
    </location>
</feature>